<dbReference type="AlphaFoldDB" id="C9S6R8"/>
<dbReference type="InterPro" id="IPR036259">
    <property type="entry name" value="MFS_trans_sf"/>
</dbReference>
<dbReference type="OMA" id="DACAQRY"/>
<dbReference type="Gene3D" id="1.20.1250.20">
    <property type="entry name" value="MFS general substrate transporter like domains"/>
    <property type="match status" value="1"/>
</dbReference>
<dbReference type="GO" id="GO:0022857">
    <property type="term" value="F:transmembrane transporter activity"/>
    <property type="evidence" value="ECO:0007669"/>
    <property type="project" value="TreeGrafter"/>
</dbReference>
<keyword evidence="7" id="KW-1185">Reference proteome</keyword>
<evidence type="ECO:0000256" key="1">
    <source>
        <dbReference type="ARBA" id="ARBA00004141"/>
    </source>
</evidence>
<name>C9S6R8_VERA1</name>
<dbReference type="EMBL" id="DS985214">
    <property type="protein sequence ID" value="EEY15171.1"/>
    <property type="molecule type" value="Genomic_DNA"/>
</dbReference>
<dbReference type="GO" id="GO:0016020">
    <property type="term" value="C:membrane"/>
    <property type="evidence" value="ECO:0007669"/>
    <property type="project" value="UniProtKB-SubCell"/>
</dbReference>
<dbReference type="RefSeq" id="XP_003009597.1">
    <property type="nucleotide sequence ID" value="XM_003009551.1"/>
</dbReference>
<keyword evidence="2" id="KW-0813">Transport</keyword>
<evidence type="ECO:0000256" key="4">
    <source>
        <dbReference type="ARBA" id="ARBA00022989"/>
    </source>
</evidence>
<gene>
    <name evidence="6" type="ORF">VDBG_01280</name>
</gene>
<comment type="subcellular location">
    <subcellularLocation>
        <location evidence="1">Membrane</location>
        <topology evidence="1">Multi-pass membrane protein</topology>
    </subcellularLocation>
</comment>
<dbReference type="PANTHER" id="PTHR43791:SF65">
    <property type="entry name" value="MAJOR FACILITATOR SUPERFAMILY (MFS) PROFILE DOMAIN-CONTAINING PROTEIN-RELATED"/>
    <property type="match status" value="1"/>
</dbReference>
<keyword evidence="4" id="KW-1133">Transmembrane helix</keyword>
<keyword evidence="3" id="KW-0812">Transmembrane</keyword>
<dbReference type="eggNOG" id="KOG2533">
    <property type="taxonomic scope" value="Eukaryota"/>
</dbReference>
<dbReference type="GeneID" id="9534183"/>
<dbReference type="SUPFAM" id="SSF103473">
    <property type="entry name" value="MFS general substrate transporter"/>
    <property type="match status" value="1"/>
</dbReference>
<protein>
    <submittedName>
        <fullName evidence="6">Allantoate permease</fullName>
    </submittedName>
</protein>
<organism evidence="7">
    <name type="scientific">Verticillium alfalfae (strain VaMs.102 / ATCC MYA-4576 / FGSC 10136)</name>
    <name type="common">Verticillium wilt of alfalfa</name>
    <name type="synonym">Verticillium albo-atrum</name>
    <dbReference type="NCBI Taxonomy" id="526221"/>
    <lineage>
        <taxon>Eukaryota</taxon>
        <taxon>Fungi</taxon>
        <taxon>Dikarya</taxon>
        <taxon>Ascomycota</taxon>
        <taxon>Pezizomycotina</taxon>
        <taxon>Sordariomycetes</taxon>
        <taxon>Hypocreomycetidae</taxon>
        <taxon>Glomerellales</taxon>
        <taxon>Plectosphaerellaceae</taxon>
        <taxon>Verticillium</taxon>
    </lineage>
</organism>
<evidence type="ECO:0000256" key="3">
    <source>
        <dbReference type="ARBA" id="ARBA00022692"/>
    </source>
</evidence>
<evidence type="ECO:0000256" key="2">
    <source>
        <dbReference type="ARBA" id="ARBA00022448"/>
    </source>
</evidence>
<accession>C9S6R8</accession>
<reference evidence="7" key="1">
    <citation type="journal article" date="2011" name="PLoS Pathog.">
        <title>Comparative genomics yields insights into niche adaptation of plant vascular wilt pathogens.</title>
        <authorList>
            <person name="Klosterman S.J."/>
            <person name="Subbarao K.V."/>
            <person name="Kang S."/>
            <person name="Veronese P."/>
            <person name="Gold S.E."/>
            <person name="Thomma B.P.H.J."/>
            <person name="Chen Z."/>
            <person name="Henrissat B."/>
            <person name="Lee Y.-H."/>
            <person name="Park J."/>
            <person name="Garcia-Pedrajas M.D."/>
            <person name="Barbara D.J."/>
            <person name="Anchieta A."/>
            <person name="de Jonge R."/>
            <person name="Santhanam P."/>
            <person name="Maruthachalam K."/>
            <person name="Atallah Z."/>
            <person name="Amyotte S.G."/>
            <person name="Paz Z."/>
            <person name="Inderbitzin P."/>
            <person name="Hayes R.J."/>
            <person name="Heiman D.I."/>
            <person name="Young S."/>
            <person name="Zeng Q."/>
            <person name="Engels R."/>
            <person name="Galagan J."/>
            <person name="Cuomo C.A."/>
            <person name="Dobinson K.F."/>
            <person name="Ma L.-J."/>
        </authorList>
    </citation>
    <scope>NUCLEOTIDE SEQUENCE [LARGE SCALE GENOMIC DNA]</scope>
    <source>
        <strain evidence="7">VaMs.102 / ATCC MYA-4576 / FGSC 10136</strain>
    </source>
</reference>
<keyword evidence="5" id="KW-0472">Membrane</keyword>
<evidence type="ECO:0000256" key="5">
    <source>
        <dbReference type="ARBA" id="ARBA00023136"/>
    </source>
</evidence>
<dbReference type="OrthoDB" id="1935484at2759"/>
<dbReference type="Proteomes" id="UP000008698">
    <property type="component" value="Unassembled WGS sequence"/>
</dbReference>
<dbReference type="PANTHER" id="PTHR43791">
    <property type="entry name" value="PERMEASE-RELATED"/>
    <property type="match status" value="1"/>
</dbReference>
<evidence type="ECO:0000313" key="7">
    <source>
        <dbReference type="Proteomes" id="UP000008698"/>
    </source>
</evidence>
<evidence type="ECO:0000313" key="6">
    <source>
        <dbReference type="EMBL" id="EEY15171.1"/>
    </source>
</evidence>
<proteinExistence type="predicted"/>
<dbReference type="HOGENOM" id="CLU_085758_0_0_1"/>
<sequence>MATVLTRNKTKISKYGTTEETTSLLAIDVAPLGAPIDEKRFWFQRRSNYDPDAIATQASVFDDPDTADRYEPHPEWENIHRFDPSARWSWGEEHSLVRKIDWRIMVWACIMFMALELDRANIQQALTDNFLGDLGMTTNDYNLGNTIFKLSFLCAELPSQLLSKWIGPDRWIPAQMVLWSLIASTQFWLSGRHSFLIFRALLGMLQGGFIPDVSSPSDACAQRY</sequence>
<dbReference type="KEGG" id="val:VDBG_01280"/>